<dbReference type="EMBL" id="JAULRT010000052">
    <property type="protein sequence ID" value="MDO3382104.1"/>
    <property type="molecule type" value="Genomic_DNA"/>
</dbReference>
<evidence type="ECO:0000256" key="3">
    <source>
        <dbReference type="PROSITE-ProRule" id="PRU01282"/>
    </source>
</evidence>
<dbReference type="InterPro" id="IPR036249">
    <property type="entry name" value="Thioredoxin-like_sf"/>
</dbReference>
<dbReference type="Pfam" id="PF03960">
    <property type="entry name" value="ArsC"/>
    <property type="match status" value="1"/>
</dbReference>
<dbReference type="Gene3D" id="3.40.30.10">
    <property type="entry name" value="Glutaredoxin"/>
    <property type="match status" value="1"/>
</dbReference>
<evidence type="ECO:0000313" key="6">
    <source>
        <dbReference type="Proteomes" id="UP001168380"/>
    </source>
</evidence>
<evidence type="ECO:0000256" key="2">
    <source>
        <dbReference type="ARBA" id="ARBA00023002"/>
    </source>
</evidence>
<dbReference type="PANTHER" id="PTHR30041">
    <property type="entry name" value="ARSENATE REDUCTASE"/>
    <property type="match status" value="1"/>
</dbReference>
<reference evidence="5" key="1">
    <citation type="submission" date="2023-07" db="EMBL/GenBank/DDBJ databases">
        <title>Gilvimarinus algae sp. nov., isolated from the surface of Kelp.</title>
        <authorList>
            <person name="Sun Y.Y."/>
            <person name="Gong Y."/>
            <person name="Du Z.J."/>
        </authorList>
    </citation>
    <scope>NUCLEOTIDE SEQUENCE</scope>
    <source>
        <strain evidence="5">SDUM040014</strain>
    </source>
</reference>
<keyword evidence="2 4" id="KW-0560">Oxidoreductase</keyword>
<dbReference type="SUPFAM" id="SSF52833">
    <property type="entry name" value="Thioredoxin-like"/>
    <property type="match status" value="1"/>
</dbReference>
<gene>
    <name evidence="5" type="primary">arsC</name>
    <name evidence="5" type="ORF">QWI16_07945</name>
</gene>
<dbReference type="PROSITE" id="PS51353">
    <property type="entry name" value="ARSC"/>
    <property type="match status" value="1"/>
</dbReference>
<evidence type="ECO:0000256" key="4">
    <source>
        <dbReference type="RuleBase" id="RU362029"/>
    </source>
</evidence>
<protein>
    <recommendedName>
        <fullName evidence="4">Arsenate reductase</fullName>
        <ecNumber evidence="4">1.20.4.1</ecNumber>
    </recommendedName>
</protein>
<dbReference type="InterPro" id="IPR006659">
    <property type="entry name" value="Arsenate_reductase"/>
</dbReference>
<accession>A0ABT8TF00</accession>
<dbReference type="InterPro" id="IPR006660">
    <property type="entry name" value="Arsenate_reductase-like"/>
</dbReference>
<dbReference type="CDD" id="cd03034">
    <property type="entry name" value="ArsC_ArsC"/>
    <property type="match status" value="1"/>
</dbReference>
<proteinExistence type="inferred from homology"/>
<dbReference type="NCBIfam" id="TIGR00014">
    <property type="entry name" value="arsC"/>
    <property type="match status" value="1"/>
</dbReference>
<dbReference type="RefSeq" id="WP_302712264.1">
    <property type="nucleotide sequence ID" value="NZ_JAULRT010000052.1"/>
</dbReference>
<name>A0ABT8TF00_9GAMM</name>
<comment type="caution">
    <text evidence="5">The sequence shown here is derived from an EMBL/GenBank/DDBJ whole genome shotgun (WGS) entry which is preliminary data.</text>
</comment>
<dbReference type="GO" id="GO:0008794">
    <property type="term" value="F:arsenate reductase (glutaredoxin) activity"/>
    <property type="evidence" value="ECO:0007669"/>
    <property type="project" value="UniProtKB-EC"/>
</dbReference>
<keyword evidence="6" id="KW-1185">Reference proteome</keyword>
<evidence type="ECO:0000313" key="5">
    <source>
        <dbReference type="EMBL" id="MDO3382104.1"/>
    </source>
</evidence>
<dbReference type="Proteomes" id="UP001168380">
    <property type="component" value="Unassembled WGS sequence"/>
</dbReference>
<evidence type="ECO:0000256" key="1">
    <source>
        <dbReference type="ARBA" id="ARBA00007198"/>
    </source>
</evidence>
<comment type="catalytic activity">
    <reaction evidence="4">
        <text>[glutaredoxin]-dithiol + arsenate + glutathione + H(+) = glutathionyl-S-S-[glutaredoxin] + arsenite + H2O</text>
        <dbReference type="Rhea" id="RHEA:22016"/>
        <dbReference type="Rhea" id="RHEA-COMP:10729"/>
        <dbReference type="Rhea" id="RHEA-COMP:17668"/>
        <dbReference type="ChEBI" id="CHEBI:15377"/>
        <dbReference type="ChEBI" id="CHEBI:15378"/>
        <dbReference type="ChEBI" id="CHEBI:29242"/>
        <dbReference type="ChEBI" id="CHEBI:29950"/>
        <dbReference type="ChEBI" id="CHEBI:48597"/>
        <dbReference type="ChEBI" id="CHEBI:57925"/>
        <dbReference type="ChEBI" id="CHEBI:146199"/>
        <dbReference type="EC" id="1.20.4.1"/>
    </reaction>
</comment>
<dbReference type="EC" id="1.20.4.1" evidence="4"/>
<dbReference type="PANTHER" id="PTHR30041:SF4">
    <property type="entry name" value="ARSENATE REDUCTASE"/>
    <property type="match status" value="1"/>
</dbReference>
<comment type="similarity">
    <text evidence="1 3 4">Belongs to the ArsC family.</text>
</comment>
<sequence>MQIYHNPRCSKSRQALALLHERGIEPEIIKYLDTPPTTGELKAILQKLNMTARQLLRRGEPLYSELELDRELSEEALIELMCNHPKLIERPIVITSKSARVGRPPENVLELL</sequence>
<organism evidence="5 6">
    <name type="scientific">Gilvimarinus algae</name>
    <dbReference type="NCBI Taxonomy" id="3058037"/>
    <lineage>
        <taxon>Bacteria</taxon>
        <taxon>Pseudomonadati</taxon>
        <taxon>Pseudomonadota</taxon>
        <taxon>Gammaproteobacteria</taxon>
        <taxon>Cellvibrionales</taxon>
        <taxon>Cellvibrionaceae</taxon>
        <taxon>Gilvimarinus</taxon>
    </lineage>
</organism>